<feature type="transmembrane region" description="Helical" evidence="2">
    <location>
        <begin position="289"/>
        <end position="311"/>
    </location>
</feature>
<dbReference type="AlphaFoldDB" id="A0A9E7JQM2"/>
<evidence type="ECO:0000256" key="2">
    <source>
        <dbReference type="SAM" id="Phobius"/>
    </source>
</evidence>
<reference evidence="3" key="1">
    <citation type="submission" date="2022-05" db="EMBL/GenBank/DDBJ databases">
        <title>The Musa troglodytarum L. genome provides insights into the mechanism of non-climacteric behaviour and enrichment of carotenoids.</title>
        <authorList>
            <person name="Wang J."/>
        </authorList>
    </citation>
    <scope>NUCLEOTIDE SEQUENCE</scope>
    <source>
        <tissue evidence="3">Leaf</tissue>
    </source>
</reference>
<accession>A0A9E7JQM2</accession>
<evidence type="ECO:0000313" key="4">
    <source>
        <dbReference type="Proteomes" id="UP001055439"/>
    </source>
</evidence>
<dbReference type="EMBL" id="CP097504">
    <property type="protein sequence ID" value="URD89129.1"/>
    <property type="molecule type" value="Genomic_DNA"/>
</dbReference>
<feature type="compositionally biased region" description="Basic and acidic residues" evidence="1">
    <location>
        <begin position="215"/>
        <end position="230"/>
    </location>
</feature>
<keyword evidence="2" id="KW-0472">Membrane</keyword>
<protein>
    <submittedName>
        <fullName evidence="3">Uncharacterized protein</fullName>
    </submittedName>
</protein>
<dbReference type="OrthoDB" id="1928523at2759"/>
<evidence type="ECO:0000313" key="3">
    <source>
        <dbReference type="EMBL" id="URD89129.1"/>
    </source>
</evidence>
<evidence type="ECO:0000256" key="1">
    <source>
        <dbReference type="SAM" id="MobiDB-lite"/>
    </source>
</evidence>
<feature type="region of interest" description="Disordered" evidence="1">
    <location>
        <begin position="200"/>
        <end position="230"/>
    </location>
</feature>
<keyword evidence="4" id="KW-1185">Reference proteome</keyword>
<keyword evidence="2" id="KW-1133">Transmembrane helix</keyword>
<keyword evidence="2" id="KW-0812">Transmembrane</keyword>
<gene>
    <name evidence="3" type="ORF">MUK42_26870</name>
</gene>
<dbReference type="Proteomes" id="UP001055439">
    <property type="component" value="Chromosome 2"/>
</dbReference>
<dbReference type="PANTHER" id="PTHR34064">
    <property type="entry name" value="OS04G0672300 PROTEIN"/>
    <property type="match status" value="1"/>
</dbReference>
<organism evidence="3 4">
    <name type="scientific">Musa troglodytarum</name>
    <name type="common">fe'i banana</name>
    <dbReference type="NCBI Taxonomy" id="320322"/>
    <lineage>
        <taxon>Eukaryota</taxon>
        <taxon>Viridiplantae</taxon>
        <taxon>Streptophyta</taxon>
        <taxon>Embryophyta</taxon>
        <taxon>Tracheophyta</taxon>
        <taxon>Spermatophyta</taxon>
        <taxon>Magnoliopsida</taxon>
        <taxon>Liliopsida</taxon>
        <taxon>Zingiberales</taxon>
        <taxon>Musaceae</taxon>
        <taxon>Musa</taxon>
    </lineage>
</organism>
<proteinExistence type="predicted"/>
<dbReference type="PANTHER" id="PTHR34064:SF3">
    <property type="entry name" value="OS04G0672300 PROTEIN"/>
    <property type="match status" value="1"/>
</dbReference>
<name>A0A9E7JQM2_9LILI</name>
<sequence>MLAHTSLSSSHWHSFAGCHAVKNGIFLERWTWHGSHLWQDLTKRGTSSCSASSVPRDPLSCGGGVAAAAAALLSFSEAKVAAKAWRSFPLTLLPHLESSYAHKSMVGSTFAKGKKEKRSHCIRFQQLFPLHCAFAAFDSLPVSCCEKSLQVGMTLALNCYNAGDGRISFLIKNKVTAMDKGGYVVLDIDNLTQPPEKCYTGSPKMTKALSRKGSNRMDKRTSDEQEADNETKKLVSKAAPSQLDQLKQSLLTNKSLTTAQSAANAPMLLDSGEGHKRLNRLSVIHPHRVLLVFATMSCVGTTILIYFTLAIRQRNGSQLSL</sequence>